<dbReference type="Gene3D" id="1.20.5.1930">
    <property type="match status" value="1"/>
</dbReference>
<feature type="transmembrane region" description="Helical" evidence="5">
    <location>
        <begin position="157"/>
        <end position="175"/>
    </location>
</feature>
<comment type="caution">
    <text evidence="7">The sequence shown here is derived from an EMBL/GenBank/DDBJ whole genome shotgun (WGS) entry which is preliminary data.</text>
</comment>
<feature type="region of interest" description="Disordered" evidence="4">
    <location>
        <begin position="624"/>
        <end position="680"/>
    </location>
</feature>
<name>A0ABV5N0F6_9ACTN</name>
<dbReference type="EMBL" id="JBHMCY010000022">
    <property type="protein sequence ID" value="MFB9463768.1"/>
    <property type="molecule type" value="Genomic_DNA"/>
</dbReference>
<feature type="region of interest" description="Disordered" evidence="4">
    <location>
        <begin position="779"/>
        <end position="812"/>
    </location>
</feature>
<dbReference type="Gene3D" id="3.30.450.40">
    <property type="match status" value="1"/>
</dbReference>
<dbReference type="SUPFAM" id="SSF55874">
    <property type="entry name" value="ATPase domain of HSP90 chaperone/DNA topoisomerase II/histidine kinase"/>
    <property type="match status" value="1"/>
</dbReference>
<feature type="transmembrane region" description="Helical" evidence="5">
    <location>
        <begin position="329"/>
        <end position="348"/>
    </location>
</feature>
<feature type="transmembrane region" description="Helical" evidence="5">
    <location>
        <begin position="262"/>
        <end position="284"/>
    </location>
</feature>
<gene>
    <name evidence="7" type="ORF">ACFF45_13905</name>
</gene>
<keyword evidence="1" id="KW-0808">Transferase</keyword>
<dbReference type="PANTHER" id="PTHR24421">
    <property type="entry name" value="NITRATE/NITRITE SENSOR PROTEIN NARX-RELATED"/>
    <property type="match status" value="1"/>
</dbReference>
<dbReference type="Gene3D" id="3.30.565.10">
    <property type="entry name" value="Histidine kinase-like ATPase, C-terminal domain"/>
    <property type="match status" value="1"/>
</dbReference>
<proteinExistence type="predicted"/>
<evidence type="ECO:0000256" key="2">
    <source>
        <dbReference type="ARBA" id="ARBA00022777"/>
    </source>
</evidence>
<feature type="transmembrane region" description="Helical" evidence="5">
    <location>
        <begin position="64"/>
        <end position="82"/>
    </location>
</feature>
<keyword evidence="5" id="KW-0472">Membrane</keyword>
<dbReference type="Pfam" id="PF02518">
    <property type="entry name" value="HATPase_c"/>
    <property type="match status" value="1"/>
</dbReference>
<feature type="transmembrane region" description="Helical" evidence="5">
    <location>
        <begin position="232"/>
        <end position="250"/>
    </location>
</feature>
<dbReference type="InterPro" id="IPR050482">
    <property type="entry name" value="Sensor_HK_TwoCompSys"/>
</dbReference>
<evidence type="ECO:0000256" key="1">
    <source>
        <dbReference type="ARBA" id="ARBA00022679"/>
    </source>
</evidence>
<dbReference type="CDD" id="cd16917">
    <property type="entry name" value="HATPase_UhpB-NarQ-NarX-like"/>
    <property type="match status" value="1"/>
</dbReference>
<accession>A0ABV5N0F6</accession>
<keyword evidence="3" id="KW-0902">Two-component regulatory system</keyword>
<dbReference type="InterPro" id="IPR036890">
    <property type="entry name" value="HATPase_C_sf"/>
</dbReference>
<protein>
    <submittedName>
        <fullName evidence="7">ATP-binding protein</fullName>
    </submittedName>
</protein>
<organism evidence="7 8">
    <name type="scientific">Streptomyces cinereospinus</name>
    <dbReference type="NCBI Taxonomy" id="285561"/>
    <lineage>
        <taxon>Bacteria</taxon>
        <taxon>Bacillati</taxon>
        <taxon>Actinomycetota</taxon>
        <taxon>Actinomycetes</taxon>
        <taxon>Kitasatosporales</taxon>
        <taxon>Streptomycetaceae</taxon>
        <taxon>Streptomyces</taxon>
    </lineage>
</organism>
<dbReference type="RefSeq" id="WP_381346131.1">
    <property type="nucleotide sequence ID" value="NZ_JBHMCY010000022.1"/>
</dbReference>
<evidence type="ECO:0000259" key="6">
    <source>
        <dbReference type="SMART" id="SM00387"/>
    </source>
</evidence>
<dbReference type="SUPFAM" id="SSF55781">
    <property type="entry name" value="GAF domain-like"/>
    <property type="match status" value="1"/>
</dbReference>
<feature type="transmembrane region" description="Helical" evidence="5">
    <location>
        <begin position="296"/>
        <end position="317"/>
    </location>
</feature>
<keyword evidence="5" id="KW-0812">Transmembrane</keyword>
<evidence type="ECO:0000313" key="7">
    <source>
        <dbReference type="EMBL" id="MFB9463768.1"/>
    </source>
</evidence>
<keyword evidence="2" id="KW-0418">Kinase</keyword>
<keyword evidence="5" id="KW-1133">Transmembrane helix</keyword>
<dbReference type="SMART" id="SM00387">
    <property type="entry name" value="HATPase_c"/>
    <property type="match status" value="1"/>
</dbReference>
<evidence type="ECO:0000256" key="4">
    <source>
        <dbReference type="SAM" id="MobiDB-lite"/>
    </source>
</evidence>
<evidence type="ECO:0000256" key="5">
    <source>
        <dbReference type="SAM" id="Phobius"/>
    </source>
</evidence>
<evidence type="ECO:0000313" key="8">
    <source>
        <dbReference type="Proteomes" id="UP001589709"/>
    </source>
</evidence>
<feature type="transmembrane region" description="Helical" evidence="5">
    <location>
        <begin position="26"/>
        <end position="44"/>
    </location>
</feature>
<feature type="domain" description="Histidine kinase/HSP90-like ATPase" evidence="6">
    <location>
        <begin position="686"/>
        <end position="777"/>
    </location>
</feature>
<dbReference type="InterPro" id="IPR029016">
    <property type="entry name" value="GAF-like_dom_sf"/>
</dbReference>
<dbReference type="Proteomes" id="UP001589709">
    <property type="component" value="Unassembled WGS sequence"/>
</dbReference>
<feature type="compositionally biased region" description="Low complexity" evidence="4">
    <location>
        <begin position="670"/>
        <end position="680"/>
    </location>
</feature>
<keyword evidence="7" id="KW-0547">Nucleotide-binding</keyword>
<feature type="transmembrane region" description="Helical" evidence="5">
    <location>
        <begin position="89"/>
        <end position="113"/>
    </location>
</feature>
<feature type="transmembrane region" description="Helical" evidence="5">
    <location>
        <begin position="125"/>
        <end position="145"/>
    </location>
</feature>
<keyword evidence="7" id="KW-0067">ATP-binding</keyword>
<dbReference type="InterPro" id="IPR011712">
    <property type="entry name" value="Sig_transdc_His_kin_sub3_dim/P"/>
</dbReference>
<reference evidence="7 8" key="1">
    <citation type="submission" date="2024-09" db="EMBL/GenBank/DDBJ databases">
        <authorList>
            <person name="Sun Q."/>
            <person name="Mori K."/>
        </authorList>
    </citation>
    <scope>NUCLEOTIDE SEQUENCE [LARGE SCALE GENOMIC DNA]</scope>
    <source>
        <strain evidence="7 8">JCM 6917</strain>
    </source>
</reference>
<dbReference type="GO" id="GO:0005524">
    <property type="term" value="F:ATP binding"/>
    <property type="evidence" value="ECO:0007669"/>
    <property type="project" value="UniProtKB-KW"/>
</dbReference>
<dbReference type="Pfam" id="PF07730">
    <property type="entry name" value="HisKA_3"/>
    <property type="match status" value="1"/>
</dbReference>
<dbReference type="InterPro" id="IPR003594">
    <property type="entry name" value="HATPase_dom"/>
</dbReference>
<evidence type="ECO:0000256" key="3">
    <source>
        <dbReference type="ARBA" id="ARBA00023012"/>
    </source>
</evidence>
<feature type="transmembrane region" description="Helical" evidence="5">
    <location>
        <begin position="195"/>
        <end position="220"/>
    </location>
</feature>
<keyword evidence="8" id="KW-1185">Reference proteome</keyword>
<sequence>MITKGSGRGAVDARRPRQVAAPEREWAAAAFCLLLCVASVLGWGALCTLHPPSGGWRLDMGTDLSTALVGLPCAVLGFLVLVRPADRTAGWLLLATGLGLTLPLCTGQLVVLAEPGPGARLAAHLVAQLCSLAHGYAMVVLPLTFPAPRRAGRLVRLYAAALAAACVLITLVATATEDAPGTGPHPLRGTLWERAALAVLEPCAAANLLLIVLCALVNASVVARRWRRAGRWARREAVAFAAAYLPWTYGDIVEELPGTPSWTVIAAFTTGAAGWYAAVAYVIGKGGMWQIDRTSRRLLVTAVVVTAVVVAYTAAAATVSTVLPDADGAGAFAVAVVAVLIGSGLRPLTGWASRRVDHLFHGRSAAPYEAVRGLARRLREAPEPDDVPVVLCRCATEDLRFPMALVEVATRSGPCVLATTGGSWRGEGAHEFPLRHHDEVIGTLRVAPRSGEPHLSGRDAELLQLLSDQAAPAMAALRLIQDVRAARRQLVLAREEERRRLRRELHDGLGPLLAAARMHLDTALAVLPPGAAESVPPAAPSVPSARPPASPWASAAVGVETALRPAVEAIAQATAEARRLTDGLGPAVLTEQGLESALREMAQTLATPGIVITVVTEAEPELEPGLARGWAPGGAAGPVPESVSGRDPGPVPDSAPDRDAGPEPEPEPVPGAAECGAAPGSSLPAAVESAVYRIAAEALANTVRHAGATRCEVRLARHPHAAVLTVVDDGTGLPARVRPGAVGLASMAERARELGGVCEVTSGPSGTRVYAVLPTAAVASPPGSSLPSVPAAGRDGDETGASCARDTGRRKL</sequence>